<comment type="subcellular location">
    <subcellularLocation>
        <location evidence="1">Secreted</location>
    </subcellularLocation>
</comment>
<feature type="signal peptide" evidence="4">
    <location>
        <begin position="1"/>
        <end position="23"/>
    </location>
</feature>
<protein>
    <submittedName>
        <fullName evidence="6">Polysaccharide deacetylase family protein</fullName>
    </submittedName>
</protein>
<comment type="caution">
    <text evidence="6">The sequence shown here is derived from an EMBL/GenBank/DDBJ whole genome shotgun (WGS) entry which is preliminary data.</text>
</comment>
<dbReference type="PANTHER" id="PTHR34216">
    <property type="match status" value="1"/>
</dbReference>
<reference evidence="7" key="1">
    <citation type="submission" date="2023-07" db="EMBL/GenBank/DDBJ databases">
        <title>30 novel species of actinomycetes from the DSMZ collection.</title>
        <authorList>
            <person name="Nouioui I."/>
        </authorList>
    </citation>
    <scope>NUCLEOTIDE SEQUENCE [LARGE SCALE GENOMIC DNA]</scope>
    <source>
        <strain evidence="7">DSM 42041</strain>
    </source>
</reference>
<dbReference type="InterPro" id="IPR002509">
    <property type="entry name" value="NODB_dom"/>
</dbReference>
<evidence type="ECO:0000256" key="2">
    <source>
        <dbReference type="ARBA" id="ARBA00022729"/>
    </source>
</evidence>
<feature type="region of interest" description="Disordered" evidence="3">
    <location>
        <begin position="285"/>
        <end position="308"/>
    </location>
</feature>
<feature type="compositionally biased region" description="Basic and acidic residues" evidence="3">
    <location>
        <begin position="330"/>
        <end position="342"/>
    </location>
</feature>
<dbReference type="InterPro" id="IPR051398">
    <property type="entry name" value="Polysacch_Deacetylase"/>
</dbReference>
<dbReference type="EMBL" id="JAVREQ010000029">
    <property type="protein sequence ID" value="MDT0381983.1"/>
    <property type="molecule type" value="Genomic_DNA"/>
</dbReference>
<keyword evidence="2 4" id="KW-0732">Signal</keyword>
<sequence length="355" mass="37153">MVRPLRLGAAAAAAALLTLAGCAGNTAPDEPEDRKAERAPGAADTAGGERDSPSPSPSAPDPAAVDADELGAVPVLMYHQIVDDPQSVYDRTPEDFRAELERLAREDYVPVTARALTGGRIDIPAGTHPVVLTFDDSTVSQLALDASGKPKPDTAVAVLHDVAAKHPDFRPVATFFVNGDPFAEPGGQRTLGWLHDHGFEIGNHTLRHTTLGTVSGSEVQRAVARNQKAITDALPDDVTVDSLALPNGSMPSDAGLAVEGSSGDTDYRHAGVYLVGANPAPSPFSSDFDPAAIPRIRSQGPDGPDANFASASWLDKLADGTVARYTSDGDPDRVSFPADREPSLAAPFENRAQPY</sequence>
<dbReference type="PANTHER" id="PTHR34216:SF3">
    <property type="entry name" value="POLY-BETA-1,6-N-ACETYL-D-GLUCOSAMINE N-DEACETYLASE"/>
    <property type="match status" value="1"/>
</dbReference>
<dbReference type="SUPFAM" id="SSF88713">
    <property type="entry name" value="Glycoside hydrolase/deacetylase"/>
    <property type="match status" value="1"/>
</dbReference>
<gene>
    <name evidence="6" type="ORF">RM572_24785</name>
</gene>
<dbReference type="Proteomes" id="UP001183414">
    <property type="component" value="Unassembled WGS sequence"/>
</dbReference>
<evidence type="ECO:0000259" key="5">
    <source>
        <dbReference type="Pfam" id="PF01522"/>
    </source>
</evidence>
<dbReference type="Gene3D" id="3.20.20.370">
    <property type="entry name" value="Glycoside hydrolase/deacetylase"/>
    <property type="match status" value="1"/>
</dbReference>
<dbReference type="InterPro" id="IPR011330">
    <property type="entry name" value="Glyco_hydro/deAcase_b/a-brl"/>
</dbReference>
<organism evidence="6 7">
    <name type="scientific">Streptomyces hazeniae</name>
    <dbReference type="NCBI Taxonomy" id="3075538"/>
    <lineage>
        <taxon>Bacteria</taxon>
        <taxon>Bacillati</taxon>
        <taxon>Actinomycetota</taxon>
        <taxon>Actinomycetes</taxon>
        <taxon>Kitasatosporales</taxon>
        <taxon>Streptomycetaceae</taxon>
        <taxon>Streptomyces</taxon>
    </lineage>
</organism>
<feature type="domain" description="NodB homology" evidence="5">
    <location>
        <begin position="127"/>
        <end position="254"/>
    </location>
</feature>
<feature type="region of interest" description="Disordered" evidence="3">
    <location>
        <begin position="324"/>
        <end position="355"/>
    </location>
</feature>
<dbReference type="Pfam" id="PF01522">
    <property type="entry name" value="Polysacc_deac_1"/>
    <property type="match status" value="1"/>
</dbReference>
<feature type="region of interest" description="Disordered" evidence="3">
    <location>
        <begin position="23"/>
        <end position="65"/>
    </location>
</feature>
<dbReference type="PROSITE" id="PS51257">
    <property type="entry name" value="PROKAR_LIPOPROTEIN"/>
    <property type="match status" value="1"/>
</dbReference>
<evidence type="ECO:0000256" key="4">
    <source>
        <dbReference type="SAM" id="SignalP"/>
    </source>
</evidence>
<keyword evidence="7" id="KW-1185">Reference proteome</keyword>
<feature type="chain" id="PRO_5046157557" evidence="4">
    <location>
        <begin position="24"/>
        <end position="355"/>
    </location>
</feature>
<proteinExistence type="predicted"/>
<evidence type="ECO:0000256" key="3">
    <source>
        <dbReference type="SAM" id="MobiDB-lite"/>
    </source>
</evidence>
<accession>A0ABU2P0J3</accession>
<dbReference type="RefSeq" id="WP_311675629.1">
    <property type="nucleotide sequence ID" value="NZ_JAVREQ010000029.1"/>
</dbReference>
<evidence type="ECO:0000313" key="6">
    <source>
        <dbReference type="EMBL" id="MDT0381983.1"/>
    </source>
</evidence>
<name>A0ABU2P0J3_9ACTN</name>
<evidence type="ECO:0000256" key="1">
    <source>
        <dbReference type="ARBA" id="ARBA00004613"/>
    </source>
</evidence>
<evidence type="ECO:0000313" key="7">
    <source>
        <dbReference type="Proteomes" id="UP001183414"/>
    </source>
</evidence>